<proteinExistence type="predicted"/>
<name>A0A3N3SC57_ENTFL</name>
<comment type="caution">
    <text evidence="1">The sequence shown here is derived from an EMBL/GenBank/DDBJ whole genome shotgun (WGS) entry which is preliminary data.</text>
</comment>
<sequence>MCLIADRLSLEHRLPRDYELANYRRVTRNNFKKSSSRFMNMVICDREFCKKTPIKKKVVTTIFFI</sequence>
<dbReference type="Proteomes" id="UP000275941">
    <property type="component" value="Unassembled WGS sequence"/>
</dbReference>
<gene>
    <name evidence="1" type="ORF">EGW70_02485</name>
</gene>
<reference evidence="1 2" key="1">
    <citation type="submission" date="2018-10" db="EMBL/GenBank/DDBJ databases">
        <title>Genotypes and phenotypes of Enterococci isolated from broiler chickens.</title>
        <authorList>
            <person name="Muhammad A.R."/>
            <person name="Diarra M.S."/>
        </authorList>
    </citation>
    <scope>NUCLEOTIDE SEQUENCE [LARGE SCALE GENOMIC DNA]</scope>
    <source>
        <strain evidence="1 2">P7 C A21</strain>
    </source>
</reference>
<dbReference type="AlphaFoldDB" id="A0A3N3SC57"/>
<dbReference type="EMBL" id="RKOR01000004">
    <property type="protein sequence ID" value="ROY53323.1"/>
    <property type="molecule type" value="Genomic_DNA"/>
</dbReference>
<evidence type="ECO:0000313" key="2">
    <source>
        <dbReference type="Proteomes" id="UP000275941"/>
    </source>
</evidence>
<evidence type="ECO:0000313" key="1">
    <source>
        <dbReference type="EMBL" id="ROY53323.1"/>
    </source>
</evidence>
<organism evidence="1 2">
    <name type="scientific">Enterococcus faecalis</name>
    <name type="common">Streptococcus faecalis</name>
    <dbReference type="NCBI Taxonomy" id="1351"/>
    <lineage>
        <taxon>Bacteria</taxon>
        <taxon>Bacillati</taxon>
        <taxon>Bacillota</taxon>
        <taxon>Bacilli</taxon>
        <taxon>Lactobacillales</taxon>
        <taxon>Enterococcaceae</taxon>
        <taxon>Enterococcus</taxon>
    </lineage>
</organism>
<protein>
    <submittedName>
        <fullName evidence="1">Uncharacterized protein</fullName>
    </submittedName>
</protein>
<accession>A0A3N3SC57</accession>